<organism evidence="2 3">
    <name type="scientific">Potamilus streckersoni</name>
    <dbReference type="NCBI Taxonomy" id="2493646"/>
    <lineage>
        <taxon>Eukaryota</taxon>
        <taxon>Metazoa</taxon>
        <taxon>Spiralia</taxon>
        <taxon>Lophotrochozoa</taxon>
        <taxon>Mollusca</taxon>
        <taxon>Bivalvia</taxon>
        <taxon>Autobranchia</taxon>
        <taxon>Heteroconchia</taxon>
        <taxon>Palaeoheterodonta</taxon>
        <taxon>Unionida</taxon>
        <taxon>Unionoidea</taxon>
        <taxon>Unionidae</taxon>
        <taxon>Ambleminae</taxon>
        <taxon>Lampsilini</taxon>
        <taxon>Potamilus</taxon>
    </lineage>
</organism>
<feature type="region of interest" description="Disordered" evidence="1">
    <location>
        <begin position="1"/>
        <end position="50"/>
    </location>
</feature>
<sequence>NPSRTTVKRHKVTNKPYTKNAPMPANTTRKGTTNKTSRDSSVKNEKGIAK</sequence>
<name>A0AAE0T8J7_9BIVA</name>
<accession>A0AAE0T8J7</accession>
<dbReference type="AlphaFoldDB" id="A0AAE0T8J7"/>
<dbReference type="Proteomes" id="UP001195483">
    <property type="component" value="Unassembled WGS sequence"/>
</dbReference>
<feature type="compositionally biased region" description="Polar residues" evidence="1">
    <location>
        <begin position="25"/>
        <end position="35"/>
    </location>
</feature>
<feature type="non-terminal residue" evidence="2">
    <location>
        <position position="1"/>
    </location>
</feature>
<proteinExistence type="predicted"/>
<reference evidence="2" key="3">
    <citation type="submission" date="2023-05" db="EMBL/GenBank/DDBJ databases">
        <authorList>
            <person name="Smith C.H."/>
        </authorList>
    </citation>
    <scope>NUCLEOTIDE SEQUENCE</scope>
    <source>
        <strain evidence="2">CHS0354</strain>
        <tissue evidence="2">Mantle</tissue>
    </source>
</reference>
<dbReference type="EMBL" id="JAEAOA010001918">
    <property type="protein sequence ID" value="KAK3605651.1"/>
    <property type="molecule type" value="Genomic_DNA"/>
</dbReference>
<evidence type="ECO:0000313" key="2">
    <source>
        <dbReference type="EMBL" id="KAK3605651.1"/>
    </source>
</evidence>
<evidence type="ECO:0000313" key="3">
    <source>
        <dbReference type="Proteomes" id="UP001195483"/>
    </source>
</evidence>
<reference evidence="2" key="1">
    <citation type="journal article" date="2021" name="Genome Biol. Evol.">
        <title>A High-Quality Reference Genome for a Parasitic Bivalve with Doubly Uniparental Inheritance (Bivalvia: Unionida).</title>
        <authorList>
            <person name="Smith C.H."/>
        </authorList>
    </citation>
    <scope>NUCLEOTIDE SEQUENCE</scope>
    <source>
        <strain evidence="2">CHS0354</strain>
    </source>
</reference>
<feature type="compositionally biased region" description="Basic and acidic residues" evidence="1">
    <location>
        <begin position="36"/>
        <end position="50"/>
    </location>
</feature>
<keyword evidence="3" id="KW-1185">Reference proteome</keyword>
<protein>
    <submittedName>
        <fullName evidence="2">Uncharacterized protein</fullName>
    </submittedName>
</protein>
<gene>
    <name evidence="2" type="ORF">CHS0354_032603</name>
</gene>
<feature type="compositionally biased region" description="Basic residues" evidence="1">
    <location>
        <begin position="1"/>
        <end position="13"/>
    </location>
</feature>
<comment type="caution">
    <text evidence="2">The sequence shown here is derived from an EMBL/GenBank/DDBJ whole genome shotgun (WGS) entry which is preliminary data.</text>
</comment>
<reference evidence="2" key="2">
    <citation type="journal article" date="2021" name="Genome Biol. Evol.">
        <title>Developing a high-quality reference genome for a parasitic bivalve with doubly uniparental inheritance (Bivalvia: Unionida).</title>
        <authorList>
            <person name="Smith C.H."/>
        </authorList>
    </citation>
    <scope>NUCLEOTIDE SEQUENCE</scope>
    <source>
        <strain evidence="2">CHS0354</strain>
        <tissue evidence="2">Mantle</tissue>
    </source>
</reference>
<evidence type="ECO:0000256" key="1">
    <source>
        <dbReference type="SAM" id="MobiDB-lite"/>
    </source>
</evidence>